<dbReference type="InterPro" id="IPR036236">
    <property type="entry name" value="Znf_C2H2_sf"/>
</dbReference>
<feature type="region of interest" description="Disordered" evidence="2">
    <location>
        <begin position="1"/>
        <end position="58"/>
    </location>
</feature>
<evidence type="ECO:0000256" key="2">
    <source>
        <dbReference type="SAM" id="MobiDB-lite"/>
    </source>
</evidence>
<gene>
    <name evidence="4" type="ORF">MKW98_004586</name>
</gene>
<keyword evidence="1" id="KW-0479">Metal-binding</keyword>
<dbReference type="EMBL" id="JAJJMB010009125">
    <property type="protein sequence ID" value="KAI3916145.1"/>
    <property type="molecule type" value="Genomic_DNA"/>
</dbReference>
<evidence type="ECO:0000259" key="3">
    <source>
        <dbReference type="PROSITE" id="PS50157"/>
    </source>
</evidence>
<sequence>MSRSQDHAEVISQGNGDVGSPRRSPGLVEPNSSRADVNVEDGVGESTTGIPEGDVTVGLPRRFVQGESSAPTPRSFAEIDPSSLVFHPGLAKKSGKKTRKNKKVQGIRIGMKEGQPSNPLPDLNRFPSCYECDKEFFSWKAVHGHMRTHPEREWRGTVPPPTVARPSIPVAADDNREPPVPATNQDVEVATGLLLLSFANSRGVLGSSANNLQKQEPHRSGHVNENSASSSNTRYECSVCKKVFPTHQGLGGHRARHKSVKGCHALDNTATEHHSAERNGADATGTGNIFGCHICLRRFASGQALGGHMRRHPERREEASSSAQDSNVDSTSLARIGLVVDLNLPLPPNLPPPPYLPTENDEDSSTSSSSSSPSPDTSLDLHL</sequence>
<protein>
    <recommendedName>
        <fullName evidence="3">C2H2-type domain-containing protein</fullName>
    </recommendedName>
</protein>
<dbReference type="PROSITE" id="PS00028">
    <property type="entry name" value="ZINC_FINGER_C2H2_1"/>
    <property type="match status" value="3"/>
</dbReference>
<feature type="compositionally biased region" description="Polar residues" evidence="2">
    <location>
        <begin position="320"/>
        <end position="330"/>
    </location>
</feature>
<proteinExistence type="predicted"/>
<keyword evidence="1" id="KW-0862">Zinc</keyword>
<evidence type="ECO:0000313" key="4">
    <source>
        <dbReference type="EMBL" id="KAI3916145.1"/>
    </source>
</evidence>
<feature type="region of interest" description="Disordered" evidence="2">
    <location>
        <begin position="212"/>
        <end position="231"/>
    </location>
</feature>
<keyword evidence="1" id="KW-0863">Zinc-finger</keyword>
<organism evidence="4 5">
    <name type="scientific">Papaver atlanticum</name>
    <dbReference type="NCBI Taxonomy" id="357466"/>
    <lineage>
        <taxon>Eukaryota</taxon>
        <taxon>Viridiplantae</taxon>
        <taxon>Streptophyta</taxon>
        <taxon>Embryophyta</taxon>
        <taxon>Tracheophyta</taxon>
        <taxon>Spermatophyta</taxon>
        <taxon>Magnoliopsida</taxon>
        <taxon>Ranunculales</taxon>
        <taxon>Papaveraceae</taxon>
        <taxon>Papaveroideae</taxon>
        <taxon>Papaver</taxon>
    </lineage>
</organism>
<evidence type="ECO:0000256" key="1">
    <source>
        <dbReference type="PROSITE-ProRule" id="PRU00042"/>
    </source>
</evidence>
<feature type="region of interest" description="Disordered" evidence="2">
    <location>
        <begin position="343"/>
        <end position="383"/>
    </location>
</feature>
<feature type="domain" description="C2H2-type" evidence="3">
    <location>
        <begin position="235"/>
        <end position="262"/>
    </location>
</feature>
<reference evidence="4" key="1">
    <citation type="submission" date="2022-04" db="EMBL/GenBank/DDBJ databases">
        <title>A functionally conserved STORR gene fusion in Papaver species that diverged 16.8 million years ago.</title>
        <authorList>
            <person name="Catania T."/>
        </authorList>
    </citation>
    <scope>NUCLEOTIDE SEQUENCE</scope>
    <source>
        <strain evidence="4">S-188037</strain>
    </source>
</reference>
<dbReference type="PROSITE" id="PS50157">
    <property type="entry name" value="ZINC_FINGER_C2H2_2"/>
    <property type="match status" value="2"/>
</dbReference>
<name>A0AAD4SQC1_9MAGN</name>
<feature type="compositionally biased region" description="Low complexity" evidence="2">
    <location>
        <begin position="365"/>
        <end position="383"/>
    </location>
</feature>
<comment type="caution">
    <text evidence="4">The sequence shown here is derived from an EMBL/GenBank/DDBJ whole genome shotgun (WGS) entry which is preliminary data.</text>
</comment>
<evidence type="ECO:0000313" key="5">
    <source>
        <dbReference type="Proteomes" id="UP001202328"/>
    </source>
</evidence>
<dbReference type="SMART" id="SM00355">
    <property type="entry name" value="ZnF_C2H2"/>
    <property type="match status" value="3"/>
</dbReference>
<feature type="domain" description="C2H2-type" evidence="3">
    <location>
        <begin position="290"/>
        <end position="317"/>
    </location>
</feature>
<feature type="region of interest" description="Disordered" evidence="2">
    <location>
        <begin position="306"/>
        <end position="330"/>
    </location>
</feature>
<dbReference type="PANTHER" id="PTHR47591">
    <property type="entry name" value="ZINC FINGER PROTEIN ZAT2-RELATED"/>
    <property type="match status" value="1"/>
</dbReference>
<dbReference type="Proteomes" id="UP001202328">
    <property type="component" value="Unassembled WGS sequence"/>
</dbReference>
<keyword evidence="5" id="KW-1185">Reference proteome</keyword>
<dbReference type="Gene3D" id="3.30.160.60">
    <property type="entry name" value="Classic Zinc Finger"/>
    <property type="match status" value="1"/>
</dbReference>
<dbReference type="GO" id="GO:0008270">
    <property type="term" value="F:zinc ion binding"/>
    <property type="evidence" value="ECO:0007669"/>
    <property type="project" value="UniProtKB-KW"/>
</dbReference>
<dbReference type="SUPFAM" id="SSF57667">
    <property type="entry name" value="beta-beta-alpha zinc fingers"/>
    <property type="match status" value="1"/>
</dbReference>
<dbReference type="Pfam" id="PF13912">
    <property type="entry name" value="zf-C2H2_6"/>
    <property type="match status" value="3"/>
</dbReference>
<dbReference type="AlphaFoldDB" id="A0AAD4SQC1"/>
<dbReference type="PANTHER" id="PTHR47591:SF1">
    <property type="entry name" value="ZINC FINGER PROTEIN ZAT2-RELATED"/>
    <property type="match status" value="1"/>
</dbReference>
<accession>A0AAD4SQC1</accession>
<feature type="compositionally biased region" description="Pro residues" evidence="2">
    <location>
        <begin position="345"/>
        <end position="356"/>
    </location>
</feature>
<dbReference type="InterPro" id="IPR013087">
    <property type="entry name" value="Znf_C2H2_type"/>
</dbReference>